<evidence type="ECO:0000256" key="4">
    <source>
        <dbReference type="ARBA" id="ARBA00022737"/>
    </source>
</evidence>
<evidence type="ECO:0000313" key="13">
    <source>
        <dbReference type="Proteomes" id="UP000515163"/>
    </source>
</evidence>
<feature type="disulfide bond" evidence="10">
    <location>
        <begin position="157"/>
        <end position="221"/>
    </location>
</feature>
<feature type="domain" description="SRCR" evidence="12">
    <location>
        <begin position="142"/>
        <end position="233"/>
    </location>
</feature>
<comment type="subcellular location">
    <subcellularLocation>
        <location evidence="1">Membrane</location>
        <topology evidence="1">Single-pass membrane protein</topology>
    </subcellularLocation>
</comment>
<evidence type="ECO:0000256" key="6">
    <source>
        <dbReference type="ARBA" id="ARBA00023136"/>
    </source>
</evidence>
<dbReference type="FunFam" id="3.10.250.10:FF:000016">
    <property type="entry name" value="Scavenger receptor cysteine-rich protein type 12"/>
    <property type="match status" value="1"/>
</dbReference>
<dbReference type="PROSITE" id="PS00420">
    <property type="entry name" value="SRCR_1"/>
    <property type="match status" value="1"/>
</dbReference>
<dbReference type="SUPFAM" id="SSF56487">
    <property type="entry name" value="SRCR-like"/>
    <property type="match status" value="3"/>
</dbReference>
<dbReference type="Gene3D" id="3.10.250.10">
    <property type="entry name" value="SRCR-like domain"/>
    <property type="match status" value="3"/>
</dbReference>
<dbReference type="SMART" id="SM00202">
    <property type="entry name" value="SR"/>
    <property type="match status" value="3"/>
</dbReference>
<dbReference type="InterPro" id="IPR036772">
    <property type="entry name" value="SRCR-like_dom_sf"/>
</dbReference>
<feature type="domain" description="SRCR" evidence="12">
    <location>
        <begin position="25"/>
        <end position="126"/>
    </location>
</feature>
<feature type="disulfide bond" evidence="10">
    <location>
        <begin position="199"/>
        <end position="209"/>
    </location>
</feature>
<keyword evidence="9" id="KW-0325">Glycoprotein</keyword>
<keyword evidence="7 10" id="KW-1015">Disulfide bond</keyword>
<dbReference type="GeneID" id="116301326"/>
<dbReference type="GO" id="GO:0016020">
    <property type="term" value="C:membrane"/>
    <property type="evidence" value="ECO:0007669"/>
    <property type="project" value="UniProtKB-SubCell"/>
</dbReference>
<dbReference type="RefSeq" id="XP_031566224.1">
    <property type="nucleotide sequence ID" value="XM_031710364.1"/>
</dbReference>
<evidence type="ECO:0000256" key="1">
    <source>
        <dbReference type="ARBA" id="ARBA00004167"/>
    </source>
</evidence>
<keyword evidence="5" id="KW-1133">Transmembrane helix</keyword>
<feature type="disulfide bond" evidence="10">
    <location>
        <begin position="64"/>
        <end position="125"/>
    </location>
</feature>
<accession>A0A6P8IHM4</accession>
<evidence type="ECO:0000313" key="14">
    <source>
        <dbReference type="RefSeq" id="XP_031566224.1"/>
    </source>
</evidence>
<dbReference type="FunFam" id="3.10.250.10:FF:000007">
    <property type="entry name" value="Soluble scavenger receptor cysteine-rich domain-containing protein SSC5D"/>
    <property type="match status" value="1"/>
</dbReference>
<keyword evidence="8" id="KW-0675">Receptor</keyword>
<dbReference type="OrthoDB" id="5985384at2759"/>
<evidence type="ECO:0000256" key="10">
    <source>
        <dbReference type="PROSITE-ProRule" id="PRU00196"/>
    </source>
</evidence>
<feature type="chain" id="PRO_5028235410" evidence="11">
    <location>
        <begin position="23"/>
        <end position="355"/>
    </location>
</feature>
<feature type="disulfide bond" evidence="10">
    <location>
        <begin position="92"/>
        <end position="102"/>
    </location>
</feature>
<dbReference type="AlphaFoldDB" id="A0A6P8IHM4"/>
<evidence type="ECO:0000256" key="8">
    <source>
        <dbReference type="ARBA" id="ARBA00023170"/>
    </source>
</evidence>
<evidence type="ECO:0000256" key="11">
    <source>
        <dbReference type="SAM" id="SignalP"/>
    </source>
</evidence>
<dbReference type="Proteomes" id="UP000515163">
    <property type="component" value="Unplaced"/>
</dbReference>
<proteinExistence type="predicted"/>
<reference evidence="14" key="1">
    <citation type="submission" date="2025-08" db="UniProtKB">
        <authorList>
            <consortium name="RefSeq"/>
        </authorList>
    </citation>
    <scope>IDENTIFICATION</scope>
    <source>
        <tissue evidence="14">Tentacle</tissue>
    </source>
</reference>
<evidence type="ECO:0000256" key="3">
    <source>
        <dbReference type="ARBA" id="ARBA00022729"/>
    </source>
</evidence>
<feature type="signal peptide" evidence="11">
    <location>
        <begin position="1"/>
        <end position="22"/>
    </location>
</feature>
<keyword evidence="2" id="KW-0812">Transmembrane</keyword>
<dbReference type="PROSITE" id="PS50287">
    <property type="entry name" value="SRCR_2"/>
    <property type="match status" value="3"/>
</dbReference>
<keyword evidence="6" id="KW-0472">Membrane</keyword>
<dbReference type="PANTHER" id="PTHR48071:SF18">
    <property type="entry name" value="DELETED IN MALIGNANT BRAIN TUMORS 1 PROTEIN-RELATED"/>
    <property type="match status" value="1"/>
</dbReference>
<feature type="domain" description="SRCR" evidence="12">
    <location>
        <begin position="237"/>
        <end position="333"/>
    </location>
</feature>
<dbReference type="PRINTS" id="PR00258">
    <property type="entry name" value="SPERACTRCPTR"/>
</dbReference>
<dbReference type="FunFam" id="3.10.250.10:FF:000001">
    <property type="entry name" value="Lysyl oxidase 4 isoform X1"/>
    <property type="match status" value="1"/>
</dbReference>
<evidence type="ECO:0000256" key="2">
    <source>
        <dbReference type="ARBA" id="ARBA00022692"/>
    </source>
</evidence>
<keyword evidence="13" id="KW-1185">Reference proteome</keyword>
<dbReference type="KEGG" id="aten:116301326"/>
<evidence type="ECO:0000256" key="5">
    <source>
        <dbReference type="ARBA" id="ARBA00022989"/>
    </source>
</evidence>
<name>A0A6P8IHM4_ACTTE</name>
<gene>
    <name evidence="14" type="primary">LOC116301326</name>
</gene>
<evidence type="ECO:0000256" key="9">
    <source>
        <dbReference type="ARBA" id="ARBA00023180"/>
    </source>
</evidence>
<keyword evidence="3 11" id="KW-0732">Signal</keyword>
<feature type="disulfide bond" evidence="10">
    <location>
        <begin position="302"/>
        <end position="312"/>
    </location>
</feature>
<comment type="caution">
    <text evidence="10">Lacks conserved residue(s) required for the propagation of feature annotation.</text>
</comment>
<dbReference type="InterPro" id="IPR001190">
    <property type="entry name" value="SRCR"/>
</dbReference>
<organism evidence="13 14">
    <name type="scientific">Actinia tenebrosa</name>
    <name type="common">Australian red waratah sea anemone</name>
    <dbReference type="NCBI Taxonomy" id="6105"/>
    <lineage>
        <taxon>Eukaryota</taxon>
        <taxon>Metazoa</taxon>
        <taxon>Cnidaria</taxon>
        <taxon>Anthozoa</taxon>
        <taxon>Hexacorallia</taxon>
        <taxon>Actiniaria</taxon>
        <taxon>Actiniidae</taxon>
        <taxon>Actinia</taxon>
    </lineage>
</organism>
<dbReference type="Pfam" id="PF00530">
    <property type="entry name" value="SRCR"/>
    <property type="match status" value="3"/>
</dbReference>
<sequence>MDHFKLFFAFLSLIPSISFLDASNIRLRPDTRGYVWGVIQVYHNGQWGTVCYDSWDWNEAHVACRQLGFTKAVNYDYDGRGEGPVWLDDMACTGSEASLQDCSHPGWEVVNSHCNSHTNDAVVECSGYTGNAASNIRLLGVSGIVQVYHGGKWGTVCDDSWGWDDAKVACRQLGFIKTVYPWCCGHGEQGKVWLDDMVCTGSEASLKDCPHAGWGVVSSYCNNHNDDAVVQCSGSQVRLQGGTYENEGRVEIKYGTWGNICSNGFGTNEANVVCKMLGYQGAITAKSYDQLSYTAWLKDVSCHGNENSTDECTHSSFASQSCPNSKIAGVVCYAKKGHMHTLLKQDTNSKHSQIG</sequence>
<dbReference type="InParanoid" id="A0A6P8IHM4"/>
<protein>
    <submittedName>
        <fullName evidence="14">Deleted in malignant brain tumors 1 protein-like isoform X1</fullName>
    </submittedName>
</protein>
<evidence type="ECO:0000256" key="7">
    <source>
        <dbReference type="ARBA" id="ARBA00023157"/>
    </source>
</evidence>
<dbReference type="PANTHER" id="PTHR48071">
    <property type="entry name" value="SRCR DOMAIN-CONTAINING PROTEIN"/>
    <property type="match status" value="1"/>
</dbReference>
<keyword evidence="4" id="KW-0677">Repeat</keyword>
<evidence type="ECO:0000259" key="12">
    <source>
        <dbReference type="PROSITE" id="PS50287"/>
    </source>
</evidence>